<organism evidence="10 11">
    <name type="scientific">Streptomyces buecherae</name>
    <dbReference type="NCBI Taxonomy" id="2763006"/>
    <lineage>
        <taxon>Bacteria</taxon>
        <taxon>Bacillati</taxon>
        <taxon>Actinomycetota</taxon>
        <taxon>Actinomycetes</taxon>
        <taxon>Kitasatosporales</taxon>
        <taxon>Streptomycetaceae</taxon>
        <taxon>Streptomyces</taxon>
    </lineage>
</organism>
<dbReference type="PROSITE" id="PS50011">
    <property type="entry name" value="PROTEIN_KINASE_DOM"/>
    <property type="match status" value="1"/>
</dbReference>
<evidence type="ECO:0000256" key="7">
    <source>
        <dbReference type="PROSITE-ProRule" id="PRU10141"/>
    </source>
</evidence>
<dbReference type="InterPro" id="IPR008271">
    <property type="entry name" value="Ser/Thr_kinase_AS"/>
</dbReference>
<dbReference type="PROSITE" id="PS00107">
    <property type="entry name" value="PROTEIN_KINASE_ATP"/>
    <property type="match status" value="1"/>
</dbReference>
<feature type="region of interest" description="Disordered" evidence="8">
    <location>
        <begin position="1"/>
        <end position="91"/>
    </location>
</feature>
<feature type="compositionally biased region" description="Low complexity" evidence="8">
    <location>
        <begin position="69"/>
        <end position="79"/>
    </location>
</feature>
<evidence type="ECO:0000256" key="6">
    <source>
        <dbReference type="ARBA" id="ARBA00022840"/>
    </source>
</evidence>
<accession>A0A7H8N7V5</accession>
<keyword evidence="3" id="KW-0808">Transferase</keyword>
<evidence type="ECO:0000256" key="8">
    <source>
        <dbReference type="SAM" id="MobiDB-lite"/>
    </source>
</evidence>
<evidence type="ECO:0000313" key="11">
    <source>
        <dbReference type="Proteomes" id="UP000509303"/>
    </source>
</evidence>
<feature type="domain" description="Protein kinase" evidence="9">
    <location>
        <begin position="135"/>
        <end position="409"/>
    </location>
</feature>
<evidence type="ECO:0000256" key="5">
    <source>
        <dbReference type="ARBA" id="ARBA00022777"/>
    </source>
</evidence>
<evidence type="ECO:0000256" key="3">
    <source>
        <dbReference type="ARBA" id="ARBA00022679"/>
    </source>
</evidence>
<dbReference type="Proteomes" id="UP000509303">
    <property type="component" value="Chromosome"/>
</dbReference>
<keyword evidence="2 10" id="KW-0723">Serine/threonine-protein kinase</keyword>
<reference evidence="10 11" key="1">
    <citation type="submission" date="2020-06" db="EMBL/GenBank/DDBJ databases">
        <title>Genome mining for natural products.</title>
        <authorList>
            <person name="Zhang B."/>
            <person name="Shi J."/>
            <person name="Ge H."/>
        </authorList>
    </citation>
    <scope>NUCLEOTIDE SEQUENCE [LARGE SCALE GENOMIC DNA]</scope>
    <source>
        <strain evidence="10 11">NA00687</strain>
    </source>
</reference>
<feature type="compositionally biased region" description="Basic and acidic residues" evidence="8">
    <location>
        <begin position="42"/>
        <end position="52"/>
    </location>
</feature>
<evidence type="ECO:0000256" key="4">
    <source>
        <dbReference type="ARBA" id="ARBA00022741"/>
    </source>
</evidence>
<dbReference type="PANTHER" id="PTHR43289">
    <property type="entry name" value="MITOGEN-ACTIVATED PROTEIN KINASE KINASE KINASE 20-RELATED"/>
    <property type="match status" value="1"/>
</dbReference>
<evidence type="ECO:0000313" key="10">
    <source>
        <dbReference type="EMBL" id="QKW50406.1"/>
    </source>
</evidence>
<sequence length="630" mass="66969">MNNHGGRANEPTSYGLQPPRGAQPPVAPEPAPGQGAGAVARQDQHPPHEDSARPYGQGQPGYGPGAGQQQGQHRGQGQPRDQYQPSAGQRRAYEPTQFAGPTGAAGGGSPTTAGADAAWAAAADPDAGRLIGGRYRLVSRLGHGGMGTVWKAHDQIVDRDVAVKEPRVPDSLPERERQTVYQRMQREARAAARIDHPAVVTVHDVVVEDGRPWIVMELVRGRSLGDVLADGTLDPREAARIGVEVLGALAAAHEAGVLHRDVKPDNVLLGRVGAGQGEGPGGGRVVLTDFGIAQVEGEQGLTETGAFIGSPEFIAPERVLGQRPGPESDLWSLGVVLYAAVEGMSPFRRTNHPATLQAVLSAEPQTPARGSGALGTLIMQLLRKEPGARPTAAEARQVLESVARPAPQLPTMLAAAGAGSLAVGTSRLPGWLRGRKGQLGLGGGVVAVAVAAVMVVVNPFGGGGDDAPAGWKTVDAEQRVRAELAAPEDYTLSEDDDEITLLDPGEVFTITLNRDPVTDETDAPSALQEANSYLDDYQEDYYEYGWTEDSVEGSVRATTYHGKKAAELTATYTTNDSDNPEDLRRREFHYMNDSKVQWQLVVEMPARGKPRAEGERLFKDLVKHLRIKDL</sequence>
<dbReference type="CDD" id="cd14014">
    <property type="entry name" value="STKc_PknB_like"/>
    <property type="match status" value="1"/>
</dbReference>
<dbReference type="RefSeq" id="WP_176162142.1">
    <property type="nucleotide sequence ID" value="NZ_CP054929.1"/>
</dbReference>
<dbReference type="InterPro" id="IPR017441">
    <property type="entry name" value="Protein_kinase_ATP_BS"/>
</dbReference>
<keyword evidence="5 10" id="KW-0418">Kinase</keyword>
<name>A0A7H8N7V5_9ACTN</name>
<feature type="compositionally biased region" description="Pro residues" evidence="8">
    <location>
        <begin position="21"/>
        <end position="31"/>
    </location>
</feature>
<evidence type="ECO:0000256" key="1">
    <source>
        <dbReference type="ARBA" id="ARBA00012513"/>
    </source>
</evidence>
<keyword evidence="11" id="KW-1185">Reference proteome</keyword>
<dbReference type="GO" id="GO:0005524">
    <property type="term" value="F:ATP binding"/>
    <property type="evidence" value="ECO:0007669"/>
    <property type="project" value="UniProtKB-UniRule"/>
</dbReference>
<dbReference type="EMBL" id="CP054929">
    <property type="protein sequence ID" value="QKW50406.1"/>
    <property type="molecule type" value="Genomic_DNA"/>
</dbReference>
<dbReference type="InterPro" id="IPR011009">
    <property type="entry name" value="Kinase-like_dom_sf"/>
</dbReference>
<proteinExistence type="predicted"/>
<dbReference type="PROSITE" id="PS00108">
    <property type="entry name" value="PROTEIN_KINASE_ST"/>
    <property type="match status" value="1"/>
</dbReference>
<keyword evidence="4 7" id="KW-0547">Nucleotide-binding</keyword>
<dbReference type="SMART" id="SM00220">
    <property type="entry name" value="S_TKc"/>
    <property type="match status" value="1"/>
</dbReference>
<dbReference type="InterPro" id="IPR000719">
    <property type="entry name" value="Prot_kinase_dom"/>
</dbReference>
<dbReference type="Gene3D" id="1.10.510.10">
    <property type="entry name" value="Transferase(Phosphotransferase) domain 1"/>
    <property type="match status" value="1"/>
</dbReference>
<dbReference type="PANTHER" id="PTHR43289:SF6">
    <property type="entry name" value="SERINE_THREONINE-PROTEIN KINASE NEKL-3"/>
    <property type="match status" value="1"/>
</dbReference>
<dbReference type="EC" id="2.7.11.1" evidence="1"/>
<dbReference type="SUPFAM" id="SSF56112">
    <property type="entry name" value="Protein kinase-like (PK-like)"/>
    <property type="match status" value="1"/>
</dbReference>
<dbReference type="Pfam" id="PF00069">
    <property type="entry name" value="Pkinase"/>
    <property type="match status" value="1"/>
</dbReference>
<feature type="binding site" evidence="7">
    <location>
        <position position="164"/>
    </location>
    <ligand>
        <name>ATP</name>
        <dbReference type="ChEBI" id="CHEBI:30616"/>
    </ligand>
</feature>
<evidence type="ECO:0000256" key="2">
    <source>
        <dbReference type="ARBA" id="ARBA00022527"/>
    </source>
</evidence>
<feature type="compositionally biased region" description="Gly residues" evidence="8">
    <location>
        <begin position="58"/>
        <end position="68"/>
    </location>
</feature>
<protein>
    <recommendedName>
        <fullName evidence="1">non-specific serine/threonine protein kinase</fullName>
        <ecNumber evidence="1">2.7.11.1</ecNumber>
    </recommendedName>
</protein>
<dbReference type="Gene3D" id="3.30.200.20">
    <property type="entry name" value="Phosphorylase Kinase, domain 1"/>
    <property type="match status" value="1"/>
</dbReference>
<dbReference type="AlphaFoldDB" id="A0A7H8N7V5"/>
<evidence type="ECO:0000259" key="9">
    <source>
        <dbReference type="PROSITE" id="PS50011"/>
    </source>
</evidence>
<gene>
    <name evidence="10" type="ORF">HUT08_13660</name>
</gene>
<dbReference type="GO" id="GO:0004674">
    <property type="term" value="F:protein serine/threonine kinase activity"/>
    <property type="evidence" value="ECO:0007669"/>
    <property type="project" value="UniProtKB-KW"/>
</dbReference>
<keyword evidence="6 7" id="KW-0067">ATP-binding</keyword>